<keyword evidence="2" id="KW-1185">Reference proteome</keyword>
<protein>
    <submittedName>
        <fullName evidence="1">Uncharacterized protein</fullName>
    </submittedName>
</protein>
<organism evidence="1 2">
    <name type="scientific">Lacinutrix iliipiscaria</name>
    <dbReference type="NCBI Taxonomy" id="1230532"/>
    <lineage>
        <taxon>Bacteria</taxon>
        <taxon>Pseudomonadati</taxon>
        <taxon>Bacteroidota</taxon>
        <taxon>Flavobacteriia</taxon>
        <taxon>Flavobacteriales</taxon>
        <taxon>Flavobacteriaceae</taxon>
        <taxon>Lacinutrix</taxon>
    </lineage>
</organism>
<name>A0ABW5WS53_9FLAO</name>
<dbReference type="EMBL" id="JBHUOV010000017">
    <property type="protein sequence ID" value="MFD2824810.1"/>
    <property type="molecule type" value="Genomic_DNA"/>
</dbReference>
<reference evidence="2" key="1">
    <citation type="journal article" date="2019" name="Int. J. Syst. Evol. Microbiol.">
        <title>The Global Catalogue of Microorganisms (GCM) 10K type strain sequencing project: providing services to taxonomists for standard genome sequencing and annotation.</title>
        <authorList>
            <consortium name="The Broad Institute Genomics Platform"/>
            <consortium name="The Broad Institute Genome Sequencing Center for Infectious Disease"/>
            <person name="Wu L."/>
            <person name="Ma J."/>
        </authorList>
    </citation>
    <scope>NUCLEOTIDE SEQUENCE [LARGE SCALE GENOMIC DNA]</scope>
    <source>
        <strain evidence="2">KCTC 32141</strain>
    </source>
</reference>
<dbReference type="RefSeq" id="WP_183490170.1">
    <property type="nucleotide sequence ID" value="NZ_JBHUOV010000017.1"/>
</dbReference>
<evidence type="ECO:0000313" key="1">
    <source>
        <dbReference type="EMBL" id="MFD2824810.1"/>
    </source>
</evidence>
<proteinExistence type="predicted"/>
<comment type="caution">
    <text evidence="1">The sequence shown here is derived from an EMBL/GenBank/DDBJ whole genome shotgun (WGS) entry which is preliminary data.</text>
</comment>
<accession>A0ABW5WS53</accession>
<sequence>METATHHSIYIPDNNITRFVPKELAHCNKDEYKSVVNLLYLWQTGYYNYEEFRVQAICSILNIEIDQKQKASNKNEDLDFYANLYQISELIDTFFNKTEDGDLAIKQDFVINHTPYVRPVLKKYLGPQARFMNVSFGQYEDGLNLFQMYFRAKDKKYLYMLMATFYLKKNEIYNKHQTEKRITLFKNHVDFGQVYGFFLFFGAFQEYVSSSRVLWENKVIDLSILFESQPDEKEHKSDIPGLGFKSLAFQIAESGVFGTLSDLRKENLWEVLLRLYDIRKRDLDALAEAKAAEIKAKQEN</sequence>
<gene>
    <name evidence="1" type="ORF">ACFS5M_14095</name>
</gene>
<dbReference type="Proteomes" id="UP001597533">
    <property type="component" value="Unassembled WGS sequence"/>
</dbReference>
<evidence type="ECO:0000313" key="2">
    <source>
        <dbReference type="Proteomes" id="UP001597533"/>
    </source>
</evidence>